<evidence type="ECO:0008006" key="3">
    <source>
        <dbReference type="Google" id="ProtNLM"/>
    </source>
</evidence>
<evidence type="ECO:0000313" key="2">
    <source>
        <dbReference type="Proteomes" id="UP000474159"/>
    </source>
</evidence>
<dbReference type="OrthoDB" id="3790005at2"/>
<organism evidence="1 2">
    <name type="scientific">Methylobacterium soli</name>
    <dbReference type="NCBI Taxonomy" id="553447"/>
    <lineage>
        <taxon>Bacteria</taxon>
        <taxon>Pseudomonadati</taxon>
        <taxon>Pseudomonadota</taxon>
        <taxon>Alphaproteobacteria</taxon>
        <taxon>Hyphomicrobiales</taxon>
        <taxon>Methylobacteriaceae</taxon>
        <taxon>Methylobacterium</taxon>
    </lineage>
</organism>
<gene>
    <name evidence="1" type="ORF">F6X53_17525</name>
</gene>
<dbReference type="EMBL" id="VZZK01000018">
    <property type="protein sequence ID" value="KAB1077759.1"/>
    <property type="molecule type" value="Genomic_DNA"/>
</dbReference>
<protein>
    <recommendedName>
        <fullName evidence="3">Glycine/betaine ABC transporter permease</fullName>
    </recommendedName>
</protein>
<dbReference type="AlphaFoldDB" id="A0A6L3T3M9"/>
<name>A0A6L3T3M9_9HYPH</name>
<proteinExistence type="predicted"/>
<comment type="caution">
    <text evidence="1">The sequence shown here is derived from an EMBL/GenBank/DDBJ whole genome shotgun (WGS) entry which is preliminary data.</text>
</comment>
<reference evidence="1 2" key="1">
    <citation type="submission" date="2019-09" db="EMBL/GenBank/DDBJ databases">
        <title>YIM 48816 draft genome.</title>
        <authorList>
            <person name="Jiang L."/>
        </authorList>
    </citation>
    <scope>NUCLEOTIDE SEQUENCE [LARGE SCALE GENOMIC DNA]</scope>
    <source>
        <strain evidence="1 2">YIM 48816</strain>
    </source>
</reference>
<dbReference type="Proteomes" id="UP000474159">
    <property type="component" value="Unassembled WGS sequence"/>
</dbReference>
<keyword evidence="2" id="KW-1185">Reference proteome</keyword>
<sequence length="104" mass="11248">MAPEGTRTGGPRRILDWIFRDRRTGAITIAQWPNLPLWLFAGTSLADWILHPPGPPGLILRLAAGASLAWWALDEVLRGVNPWRRFLGAAVLAGQALALAAAGF</sequence>
<dbReference type="RefSeq" id="WP_151001483.1">
    <property type="nucleotide sequence ID" value="NZ_BPQY01000180.1"/>
</dbReference>
<evidence type="ECO:0000313" key="1">
    <source>
        <dbReference type="EMBL" id="KAB1077759.1"/>
    </source>
</evidence>
<accession>A0A6L3T3M9</accession>